<dbReference type="GO" id="GO:0000779">
    <property type="term" value="C:condensed chromosome, centromeric region"/>
    <property type="evidence" value="ECO:0000318"/>
    <property type="project" value="GO_Central"/>
</dbReference>
<dbReference type="SUPFAM" id="SSF48371">
    <property type="entry name" value="ARM repeat"/>
    <property type="match status" value="1"/>
</dbReference>
<dbReference type="EMBL" id="DS113281">
    <property type="protein sequence ID" value="EAY13707.1"/>
    <property type="molecule type" value="Genomic_DNA"/>
</dbReference>
<dbReference type="InterPro" id="IPR016024">
    <property type="entry name" value="ARM-type_fold"/>
</dbReference>
<dbReference type="GO" id="GO:0005737">
    <property type="term" value="C:cytoplasm"/>
    <property type="evidence" value="ECO:0007669"/>
    <property type="project" value="UniProtKB-SubCell"/>
</dbReference>
<evidence type="ECO:0000256" key="4">
    <source>
        <dbReference type="ARBA" id="ARBA00022737"/>
    </source>
</evidence>
<evidence type="ECO:0000256" key="3">
    <source>
        <dbReference type="ARBA" id="ARBA00022490"/>
    </source>
</evidence>
<keyword evidence="3" id="KW-0963">Cytoplasm</keyword>
<dbReference type="InterPro" id="IPR040122">
    <property type="entry name" value="Importin_beta"/>
</dbReference>
<keyword evidence="2" id="KW-0813">Transport</keyword>
<dbReference type="GO" id="GO:0042393">
    <property type="term" value="F:histone binding"/>
    <property type="evidence" value="ECO:0000318"/>
    <property type="project" value="GO_Central"/>
</dbReference>
<proteinExistence type="predicted"/>
<reference evidence="6" key="1">
    <citation type="submission" date="2006-10" db="EMBL/GenBank/DDBJ databases">
        <authorList>
            <person name="Amadeo P."/>
            <person name="Zhao Q."/>
            <person name="Wortman J."/>
            <person name="Fraser-Liggett C."/>
            <person name="Carlton J."/>
        </authorList>
    </citation>
    <scope>NUCLEOTIDE SEQUENCE</scope>
    <source>
        <strain evidence="6">G3</strain>
    </source>
</reference>
<dbReference type="GO" id="GO:0000796">
    <property type="term" value="C:condensin complex"/>
    <property type="evidence" value="ECO:0000318"/>
    <property type="project" value="GO_Central"/>
</dbReference>
<sequence length="818" mass="90472">MAETLLTLLSQLDATHILQSQEQLTKLAEENPLLFITSIIEILKQDSVSAKIKGNACVIAGNYFPNISKLPEQEELHPFNVFTENNVNELIDLCFELMTTMDPVYRHHPAVLLGKIGSLYVHRNFENSLLNRLSSLLQQGENPQDLDPVCKAINIILVGYDPSDEEIQNLITGVFGHFTSTDNLEASVVVLDTLIATVESIVELLADPEFSTGVVSVFLALLENDVSIRPSLECWNRLADITPSIVAEVSEHLVLTCCKVLQEIKEENTLMQACMLINTIADLEYNDREMQLETIANNAEVILASLVGILSTIDTNECITPDMWTPAIAAFKAVKVVISLNCDNMIGTLETLINTGIVSDSFAEKDVALKLLASTICNTTYVTFSSKYLEALNELVTDESPCVRQRALHCIRKGIETMANSEKFKNENTFKESVIKLANDSIGFLELITDENVLVASEVCQLMKVLTQVEGFTSTEQILEAILEHATSISEGLYKNPFDSFNDIIQYGSADAGVSVLPTVIELYANTLESGENFWICHQLAETIQVFCYRDDYRSQILQSAETLLPLFVKALQTGDQYLNDALLPIAAVARAIGNHFSPYLEETVSIYDEVLGSDPDQCDPDALYNATYALDMLINAGFDVGDKGRFINVIVAYLSNLSTMPNNRRAFLNLLSTLSQVSFDSVSSSIEALIPYLRVFAKTLNVEANNDQGEAEIIANTLSKTMSNVYQKIDPEAALGVFDIGADILTYFSNFPPLFKQSRTELLRLALTMSTLSPEAVMEIINQDEEQGIVNLFMDAISNDESKGDAEKLFKTLNLSQ</sequence>
<organism evidence="6 7">
    <name type="scientific">Trichomonas vaginalis (strain ATCC PRA-98 / G3)</name>
    <dbReference type="NCBI Taxonomy" id="412133"/>
    <lineage>
        <taxon>Eukaryota</taxon>
        <taxon>Metamonada</taxon>
        <taxon>Parabasalia</taxon>
        <taxon>Trichomonadida</taxon>
        <taxon>Trichomonadidae</taxon>
        <taxon>Trichomonas</taxon>
    </lineage>
</organism>
<dbReference type="RefSeq" id="XP_001325930.1">
    <property type="nucleotide sequence ID" value="XM_001325895.1"/>
</dbReference>
<dbReference type="Proteomes" id="UP000001542">
    <property type="component" value="Unassembled WGS sequence"/>
</dbReference>
<comment type="subcellular location">
    <subcellularLocation>
        <location evidence="1">Cytoplasm</location>
    </subcellularLocation>
</comment>
<evidence type="ECO:0000256" key="2">
    <source>
        <dbReference type="ARBA" id="ARBA00022448"/>
    </source>
</evidence>
<dbReference type="GO" id="GO:0006606">
    <property type="term" value="P:protein import into nucleus"/>
    <property type="evidence" value="ECO:0007669"/>
    <property type="project" value="InterPro"/>
</dbReference>
<dbReference type="Gene3D" id="1.25.10.10">
    <property type="entry name" value="Leucine-rich Repeat Variant"/>
    <property type="match status" value="1"/>
</dbReference>
<dbReference type="InterPro" id="IPR011989">
    <property type="entry name" value="ARM-like"/>
</dbReference>
<evidence type="ECO:0000256" key="1">
    <source>
        <dbReference type="ARBA" id="ARBA00004496"/>
    </source>
</evidence>
<dbReference type="GO" id="GO:0007076">
    <property type="term" value="P:mitotic chromosome condensation"/>
    <property type="evidence" value="ECO:0000318"/>
    <property type="project" value="GO_Central"/>
</dbReference>
<dbReference type="KEGG" id="tva:4771687"/>
<dbReference type="InParanoid" id="A2E0V2"/>
<dbReference type="GO" id="GO:0010032">
    <property type="term" value="P:meiotic chromosome condensation"/>
    <property type="evidence" value="ECO:0000318"/>
    <property type="project" value="GO_Central"/>
</dbReference>
<keyword evidence="4" id="KW-0677">Repeat</keyword>
<reference evidence="6" key="2">
    <citation type="journal article" date="2007" name="Science">
        <title>Draft genome sequence of the sexually transmitted pathogen Trichomonas vaginalis.</title>
        <authorList>
            <person name="Carlton J.M."/>
            <person name="Hirt R.P."/>
            <person name="Silva J.C."/>
            <person name="Delcher A.L."/>
            <person name="Schatz M."/>
            <person name="Zhao Q."/>
            <person name="Wortman J.R."/>
            <person name="Bidwell S.L."/>
            <person name="Alsmark U.C.M."/>
            <person name="Besteiro S."/>
            <person name="Sicheritz-Ponten T."/>
            <person name="Noel C.J."/>
            <person name="Dacks J.B."/>
            <person name="Foster P.G."/>
            <person name="Simillion C."/>
            <person name="Van de Peer Y."/>
            <person name="Miranda-Saavedra D."/>
            <person name="Barton G.J."/>
            <person name="Westrop G.D."/>
            <person name="Mueller S."/>
            <person name="Dessi D."/>
            <person name="Fiori P.L."/>
            <person name="Ren Q."/>
            <person name="Paulsen I."/>
            <person name="Zhang H."/>
            <person name="Bastida-Corcuera F.D."/>
            <person name="Simoes-Barbosa A."/>
            <person name="Brown M.T."/>
            <person name="Hayes R.D."/>
            <person name="Mukherjee M."/>
            <person name="Okumura C.Y."/>
            <person name="Schneider R."/>
            <person name="Smith A.J."/>
            <person name="Vanacova S."/>
            <person name="Villalvazo M."/>
            <person name="Haas B.J."/>
            <person name="Pertea M."/>
            <person name="Feldblyum T.V."/>
            <person name="Utterback T.R."/>
            <person name="Shu C.L."/>
            <person name="Osoegawa K."/>
            <person name="de Jong P.J."/>
            <person name="Hrdy I."/>
            <person name="Horvathova L."/>
            <person name="Zubacova Z."/>
            <person name="Dolezal P."/>
            <person name="Malik S.B."/>
            <person name="Logsdon J.M. Jr."/>
            <person name="Henze K."/>
            <person name="Gupta A."/>
            <person name="Wang C.C."/>
            <person name="Dunne R.L."/>
            <person name="Upcroft J.A."/>
            <person name="Upcroft P."/>
            <person name="White O."/>
            <person name="Salzberg S.L."/>
            <person name="Tang P."/>
            <person name="Chiu C.-H."/>
            <person name="Lee Y.-S."/>
            <person name="Embley T.M."/>
            <person name="Coombs G.H."/>
            <person name="Mottram J.C."/>
            <person name="Tachezy J."/>
            <person name="Fraser-Liggett C.M."/>
            <person name="Johnson P.J."/>
        </authorList>
    </citation>
    <scope>NUCLEOTIDE SEQUENCE [LARGE SCALE GENOMIC DNA]</scope>
    <source>
        <strain evidence="6">G3</strain>
    </source>
</reference>
<dbReference type="OrthoDB" id="10267799at2759"/>
<dbReference type="VEuPathDB" id="TrichDB:TVAGG3_0326050"/>
<gene>
    <name evidence="6" type="ORF">TVAG_371810</name>
</gene>
<dbReference type="AlphaFoldDB" id="A2E0V2"/>
<dbReference type="VEuPathDB" id="TrichDB:TVAG_371810"/>
<evidence type="ECO:0000313" key="6">
    <source>
        <dbReference type="EMBL" id="EAY13707.1"/>
    </source>
</evidence>
<dbReference type="FunFam" id="1.25.10.10:FF:001320">
    <property type="entry name" value="Uncharacterized protein"/>
    <property type="match status" value="1"/>
</dbReference>
<evidence type="ECO:0000313" key="7">
    <source>
        <dbReference type="Proteomes" id="UP000001542"/>
    </source>
</evidence>
<name>A2E0V2_TRIV3</name>
<keyword evidence="5" id="KW-0653">Protein transport</keyword>
<keyword evidence="7" id="KW-1185">Reference proteome</keyword>
<accession>A2E0V2</accession>
<protein>
    <submittedName>
        <fullName evidence="6">Uncharacterized protein</fullName>
    </submittedName>
</protein>
<evidence type="ECO:0000256" key="5">
    <source>
        <dbReference type="ARBA" id="ARBA00022927"/>
    </source>
</evidence>
<dbReference type="PANTHER" id="PTHR10527">
    <property type="entry name" value="IMPORTIN BETA"/>
    <property type="match status" value="1"/>
</dbReference>